<protein>
    <submittedName>
        <fullName evidence="1">Uncharacterized protein</fullName>
    </submittedName>
</protein>
<reference evidence="1" key="1">
    <citation type="journal article" date="2021" name="Proc. Natl. Acad. Sci. U.S.A.">
        <title>A Catalog of Tens of Thousands of Viruses from Human Metagenomes Reveals Hidden Associations with Chronic Diseases.</title>
        <authorList>
            <person name="Tisza M.J."/>
            <person name="Buck C.B."/>
        </authorList>
    </citation>
    <scope>NUCLEOTIDE SEQUENCE</scope>
    <source>
        <strain evidence="1">CtWb16</strain>
    </source>
</reference>
<accession>A0A8S5T0U7</accession>
<evidence type="ECO:0000313" key="1">
    <source>
        <dbReference type="EMBL" id="DAF56736.1"/>
    </source>
</evidence>
<organism evidence="1">
    <name type="scientific">Myoviridae sp. ctWb16</name>
    <dbReference type="NCBI Taxonomy" id="2827690"/>
    <lineage>
        <taxon>Viruses</taxon>
        <taxon>Duplodnaviria</taxon>
        <taxon>Heunggongvirae</taxon>
        <taxon>Uroviricota</taxon>
        <taxon>Caudoviricetes</taxon>
    </lineage>
</organism>
<name>A0A8S5T0U7_9CAUD</name>
<proteinExistence type="predicted"/>
<sequence length="73" mass="9008">MERMKVIEYYENPQQFLDELTSINVRKLVNQSDKDLIKKLKKWVKEYWQEDGSMFLYESQYKRLQMILADIID</sequence>
<dbReference type="EMBL" id="BK032721">
    <property type="protein sequence ID" value="DAF56736.1"/>
    <property type="molecule type" value="Genomic_DNA"/>
</dbReference>